<feature type="region of interest" description="Disordered" evidence="9">
    <location>
        <begin position="435"/>
        <end position="504"/>
    </location>
</feature>
<dbReference type="Ensembl" id="ENSCPBT00000045046.1">
    <property type="protein sequence ID" value="ENSCPBP00000038445.1"/>
    <property type="gene ID" value="ENSCPBG00000026556.1"/>
</dbReference>
<evidence type="ECO:0000256" key="3">
    <source>
        <dbReference type="ARBA" id="ARBA00022618"/>
    </source>
</evidence>
<proteinExistence type="inferred from homology"/>
<gene>
    <name evidence="10" type="primary">SEPTIN12</name>
</gene>
<dbReference type="Pfam" id="PF00735">
    <property type="entry name" value="Septin"/>
    <property type="match status" value="1"/>
</dbReference>
<dbReference type="AlphaFoldDB" id="A0A8C3ISF8"/>
<keyword evidence="2" id="KW-0963">Cytoplasm</keyword>
<dbReference type="GO" id="GO:0051301">
    <property type="term" value="P:cell division"/>
    <property type="evidence" value="ECO:0007669"/>
    <property type="project" value="UniProtKB-KW"/>
</dbReference>
<evidence type="ECO:0000256" key="6">
    <source>
        <dbReference type="ARBA" id="ARBA00023212"/>
    </source>
</evidence>
<keyword evidence="11" id="KW-1185">Reference proteome</keyword>
<dbReference type="PROSITE" id="PS51719">
    <property type="entry name" value="G_SEPTIN"/>
    <property type="match status" value="1"/>
</dbReference>
<comment type="subcellular location">
    <subcellularLocation>
        <location evidence="1">Cytoplasm</location>
        <location evidence="1">Cytoskeleton</location>
    </subcellularLocation>
</comment>
<feature type="compositionally biased region" description="Basic and acidic residues" evidence="9">
    <location>
        <begin position="470"/>
        <end position="480"/>
    </location>
</feature>
<dbReference type="InterPro" id="IPR030379">
    <property type="entry name" value="G_SEPTIN_dom"/>
</dbReference>
<organism evidence="10 11">
    <name type="scientific">Chrysemys picta bellii</name>
    <name type="common">Western painted turtle</name>
    <name type="synonym">Emys bellii</name>
    <dbReference type="NCBI Taxonomy" id="8478"/>
    <lineage>
        <taxon>Eukaryota</taxon>
        <taxon>Metazoa</taxon>
        <taxon>Chordata</taxon>
        <taxon>Craniata</taxon>
        <taxon>Vertebrata</taxon>
        <taxon>Euteleostomi</taxon>
        <taxon>Archelosauria</taxon>
        <taxon>Testudinata</taxon>
        <taxon>Testudines</taxon>
        <taxon>Cryptodira</taxon>
        <taxon>Durocryptodira</taxon>
        <taxon>Testudinoidea</taxon>
        <taxon>Emydidae</taxon>
        <taxon>Chrysemys</taxon>
    </lineage>
</organism>
<sequence length="828" mass="89203">MSQLSVNDHLEGILSDFEALKRSFDMEDAEEAPAVPPSCPFGPSTPADSLAAGNGESGRLASLMPPTHQSRISLSSSPSPAQSPVLKTKISTSFSFNRGTIQLARANGAVSSSLTRVASFQARLDPNGFSSSLGLGSESLHSSSSSLECPPPPSTPQSAARQPEPRGLKAAPVASPALKKFSSHSNVFHSEAEQPIQLVSKAGVNHGSLPSLDLHIAEDQGSPIPLAPALAFHSAGAWSSGSQNCALLRGKSSTPVSREPSFSSSSSSSSSSPLSDAAQRPSLSPPPPPFRQPTKLQKFPLSLDGLVGKPLDGSDPAPSADSASRPQPRTQLQLSLSTSPSLSRQPPGRAKEGAAAASVSGVSAAPSPGKCPGAQVNESPWPPSRSPAQAAPFRLMSRPQIMQVTSQPSFLGGPAACPREHVRSMAERVNSFSSSEVSGLGAPAPSSYPREVPYVGPTGSPRVSSVSEEMQGREKTKEGSSPEPGCISMEGQPVQPAPEETPRNTNPANVGLELFGYVGIEAVLDQMRIKTMKTGFEFNLMVVGQSGLGKSTMVNTLFKSKVSRKPTGPGYEEHIPKTVQLQSVTHIIEEKGVKMKLTVTDTPGFGDQINNENCWDPIIKYINEQYEKYLREEILISRKRKIPDTRVHSCVYFVPPTGHWLRPLDLEFMRRLSKIVNVVPVIAKADTLTLEERAEFKQRIQKDLKAHGISVYPQEDFDDNPDDRILNDKIRDKIPFAVVGADKEHQVNGKRVLGRKTKWGIIEVENPAHCEFPLLRDLLIRSHLQDLKDITHNVHYESYRVQRLNESNRLALSPVNGLLGKDEVESDL</sequence>
<dbReference type="PANTHER" id="PTHR18884">
    <property type="entry name" value="SEPTIN"/>
    <property type="match status" value="1"/>
</dbReference>
<dbReference type="GeneID" id="101946539"/>
<feature type="compositionally biased region" description="Low complexity" evidence="9">
    <location>
        <begin position="314"/>
        <end position="368"/>
    </location>
</feature>
<dbReference type="InterPro" id="IPR016491">
    <property type="entry name" value="Septin"/>
</dbReference>
<evidence type="ECO:0000256" key="8">
    <source>
        <dbReference type="RuleBase" id="RU004560"/>
    </source>
</evidence>
<name>A0A8C3ISF8_CHRPI</name>
<evidence type="ECO:0000256" key="4">
    <source>
        <dbReference type="ARBA" id="ARBA00022741"/>
    </source>
</evidence>
<dbReference type="OrthoDB" id="416553at2759"/>
<evidence type="ECO:0000256" key="7">
    <source>
        <dbReference type="ARBA" id="ARBA00023306"/>
    </source>
</evidence>
<feature type="compositionally biased region" description="Low complexity" evidence="9">
    <location>
        <begin position="135"/>
        <end position="148"/>
    </location>
</feature>
<keyword evidence="3" id="KW-0132">Cell division</keyword>
<evidence type="ECO:0000313" key="11">
    <source>
        <dbReference type="Proteomes" id="UP000694380"/>
    </source>
</evidence>
<dbReference type="CTD" id="124404"/>
<keyword evidence="5 8" id="KW-0342">GTP-binding</keyword>
<feature type="region of interest" description="Disordered" evidence="9">
    <location>
        <begin position="25"/>
        <end position="86"/>
    </location>
</feature>
<dbReference type="CDD" id="cd01850">
    <property type="entry name" value="CDC_Septin"/>
    <property type="match status" value="1"/>
</dbReference>
<dbReference type="Gene3D" id="3.40.50.300">
    <property type="entry name" value="P-loop containing nucleotide triphosphate hydrolases"/>
    <property type="match status" value="1"/>
</dbReference>
<evidence type="ECO:0000256" key="9">
    <source>
        <dbReference type="SAM" id="MobiDB-lite"/>
    </source>
</evidence>
<keyword evidence="6" id="KW-0206">Cytoskeleton</keyword>
<evidence type="ECO:0000256" key="5">
    <source>
        <dbReference type="ARBA" id="ARBA00023134"/>
    </source>
</evidence>
<dbReference type="GO" id="GO:0005856">
    <property type="term" value="C:cytoskeleton"/>
    <property type="evidence" value="ECO:0007669"/>
    <property type="project" value="UniProtKB-SubCell"/>
</dbReference>
<dbReference type="FunFam" id="3.40.50.300:FF:000143">
    <property type="entry name" value="septin-9 isoform X1"/>
    <property type="match status" value="1"/>
</dbReference>
<dbReference type="GeneTree" id="ENSGT00940000158310"/>
<dbReference type="Proteomes" id="UP000694380">
    <property type="component" value="Unplaced"/>
</dbReference>
<reference evidence="10" key="1">
    <citation type="submission" date="2025-08" db="UniProtKB">
        <authorList>
            <consortium name="Ensembl"/>
        </authorList>
    </citation>
    <scope>IDENTIFICATION</scope>
</reference>
<reference evidence="10" key="2">
    <citation type="submission" date="2025-09" db="UniProtKB">
        <authorList>
            <consortium name="Ensembl"/>
        </authorList>
    </citation>
    <scope>IDENTIFICATION</scope>
</reference>
<feature type="region of interest" description="Disordered" evidence="9">
    <location>
        <begin position="135"/>
        <end position="172"/>
    </location>
</feature>
<dbReference type="SUPFAM" id="SSF52540">
    <property type="entry name" value="P-loop containing nucleoside triphosphate hydrolases"/>
    <property type="match status" value="1"/>
</dbReference>
<evidence type="ECO:0000256" key="2">
    <source>
        <dbReference type="ARBA" id="ARBA00022490"/>
    </source>
</evidence>
<feature type="compositionally biased region" description="Low complexity" evidence="9">
    <location>
        <begin position="70"/>
        <end position="84"/>
    </location>
</feature>
<evidence type="ECO:0000256" key="1">
    <source>
        <dbReference type="ARBA" id="ARBA00004245"/>
    </source>
</evidence>
<protein>
    <submittedName>
        <fullName evidence="10">Septin 12</fullName>
    </submittedName>
</protein>
<keyword evidence="4 8" id="KW-0547">Nucleotide-binding</keyword>
<dbReference type="InterPro" id="IPR027417">
    <property type="entry name" value="P-loop_NTPase"/>
</dbReference>
<dbReference type="GO" id="GO:0005525">
    <property type="term" value="F:GTP binding"/>
    <property type="evidence" value="ECO:0007669"/>
    <property type="project" value="UniProtKB-KW"/>
</dbReference>
<feature type="compositionally biased region" description="Low complexity" evidence="9">
    <location>
        <begin position="252"/>
        <end position="282"/>
    </location>
</feature>
<comment type="similarity">
    <text evidence="8">Belongs to the TRAFAC class TrmE-Era-EngA-EngB-Septin-like GTPase superfamily. Septin GTPase family.</text>
</comment>
<evidence type="ECO:0000313" key="10">
    <source>
        <dbReference type="Ensembl" id="ENSCPBP00000038445.1"/>
    </source>
</evidence>
<feature type="region of interest" description="Disordered" evidence="9">
    <location>
        <begin position="250"/>
        <end position="389"/>
    </location>
</feature>
<keyword evidence="7" id="KW-0131">Cell cycle</keyword>
<accession>A0A8C3ISF8</accession>